<dbReference type="AlphaFoldDB" id="A0A194S8E3"/>
<gene>
    <name evidence="3" type="ORF">RHOBADRAFT_41952</name>
</gene>
<evidence type="ECO:0000313" key="4">
    <source>
        <dbReference type="Proteomes" id="UP000053890"/>
    </source>
</evidence>
<dbReference type="GeneID" id="28974430"/>
<reference evidence="3 4" key="1">
    <citation type="journal article" date="2015" name="Front. Microbiol.">
        <title>Genome sequence of the plant growth promoting endophytic yeast Rhodotorula graminis WP1.</title>
        <authorList>
            <person name="Firrincieli A."/>
            <person name="Otillar R."/>
            <person name="Salamov A."/>
            <person name="Schmutz J."/>
            <person name="Khan Z."/>
            <person name="Redman R.S."/>
            <person name="Fleck N.D."/>
            <person name="Lindquist E."/>
            <person name="Grigoriev I.V."/>
            <person name="Doty S.L."/>
        </authorList>
    </citation>
    <scope>NUCLEOTIDE SEQUENCE [LARGE SCALE GENOMIC DNA]</scope>
    <source>
        <strain evidence="3 4">WP1</strain>
    </source>
</reference>
<proteinExistence type="predicted"/>
<dbReference type="STRING" id="578459.A0A194S8E3"/>
<dbReference type="EMBL" id="KQ474075">
    <property type="protein sequence ID" value="KPV76745.1"/>
    <property type="molecule type" value="Genomic_DNA"/>
</dbReference>
<name>A0A194S8E3_RHOGW</name>
<evidence type="ECO:0000256" key="1">
    <source>
        <dbReference type="SAM" id="MobiDB-lite"/>
    </source>
</evidence>
<accession>A0A194S8E3</accession>
<feature type="signal peptide" evidence="2">
    <location>
        <begin position="1"/>
        <end position="18"/>
    </location>
</feature>
<feature type="region of interest" description="Disordered" evidence="1">
    <location>
        <begin position="34"/>
        <end position="53"/>
    </location>
</feature>
<dbReference type="Proteomes" id="UP000053890">
    <property type="component" value="Unassembled WGS sequence"/>
</dbReference>
<protein>
    <submittedName>
        <fullName evidence="3">Uncharacterized protein</fullName>
    </submittedName>
</protein>
<organism evidence="3 4">
    <name type="scientific">Rhodotorula graminis (strain WP1)</name>
    <dbReference type="NCBI Taxonomy" id="578459"/>
    <lineage>
        <taxon>Eukaryota</taxon>
        <taxon>Fungi</taxon>
        <taxon>Dikarya</taxon>
        <taxon>Basidiomycota</taxon>
        <taxon>Pucciniomycotina</taxon>
        <taxon>Microbotryomycetes</taxon>
        <taxon>Sporidiobolales</taxon>
        <taxon>Sporidiobolaceae</taxon>
        <taxon>Rhodotorula</taxon>
    </lineage>
</organism>
<feature type="chain" id="PRO_5008265537" evidence="2">
    <location>
        <begin position="19"/>
        <end position="234"/>
    </location>
</feature>
<evidence type="ECO:0000256" key="2">
    <source>
        <dbReference type="SAM" id="SignalP"/>
    </source>
</evidence>
<keyword evidence="4" id="KW-1185">Reference proteome</keyword>
<sequence>MLSTTLALLALAPLLACAQDFSLIYPTERTLRSERGGSCLPRPDNASSAPFRTPIPLSGATPVVLRTTADKYTVYDSAIVWGENPIILSTSGGNATLANGTEYWYDNTVFDDQRAAREEGQFCITFDMSNSATANTTNVKGTPPQNPRVGSVGTLVVSYTPGSSNTSANSLVCADVVVVDDYSFPDNVTKDSCQALQPASDAVTSSNGSSGAWRVRAGGLVGAAAVVVGLAVLV</sequence>
<evidence type="ECO:0000313" key="3">
    <source>
        <dbReference type="EMBL" id="KPV76745.1"/>
    </source>
</evidence>
<keyword evidence="2" id="KW-0732">Signal</keyword>
<dbReference type="RefSeq" id="XP_018272794.1">
    <property type="nucleotide sequence ID" value="XM_018413982.1"/>
</dbReference>